<sequence length="317" mass="34691">MRMFDLFYEDYFKMRREEILAAIKNTEGRTIMAETIISTFPLLDGVSNPETAAAFSADMITLNTFNFEAPFVFGYDDSHLSPLIGIPDYAMEIQKVILKNKEDLQYIQNLKKVVGRFLGVNLEPVPEDSSYPKGLRCTEENLRKAKALGFDYVVITANPSTGVTSEGILEGIKSARTILGNETLIAAGKMHGAGAGNIYDVEIIDAFIDAGADVILLPAPGTVPGFTVDLAKNFIDLIHNKGALAMTTIGTSQEGATESFIESVAQMSKMAGADIQHTGDCGVSGMTPPENLLRMSITIRGRRHTYRKMSRSPHRVR</sequence>
<dbReference type="InterPro" id="IPR057238">
    <property type="entry name" value="DUF7916"/>
</dbReference>
<name>A0A1G8GH55_9CLOT</name>
<dbReference type="EMBL" id="FNDZ01000001">
    <property type="protein sequence ID" value="SDH93705.1"/>
    <property type="molecule type" value="Genomic_DNA"/>
</dbReference>
<proteinExistence type="predicted"/>
<dbReference type="AlphaFoldDB" id="A0A1G8GH55"/>
<dbReference type="Pfam" id="PF25509">
    <property type="entry name" value="DUF7916"/>
    <property type="match status" value="1"/>
</dbReference>
<feature type="domain" description="DUF7916" evidence="1">
    <location>
        <begin position="5"/>
        <end position="315"/>
    </location>
</feature>
<evidence type="ECO:0000313" key="2">
    <source>
        <dbReference type="EMBL" id="SDH93705.1"/>
    </source>
</evidence>
<evidence type="ECO:0000259" key="1">
    <source>
        <dbReference type="Pfam" id="PF25509"/>
    </source>
</evidence>
<gene>
    <name evidence="2" type="ORF">SAMN05421804_101262</name>
</gene>
<evidence type="ECO:0000313" key="3">
    <source>
        <dbReference type="Proteomes" id="UP000183255"/>
    </source>
</evidence>
<dbReference type="RefSeq" id="WP_031573081.1">
    <property type="nucleotide sequence ID" value="NZ_FNDZ01000001.1"/>
</dbReference>
<accession>A0A1G8GH55</accession>
<dbReference type="SUPFAM" id="SSF51412">
    <property type="entry name" value="Inosine monophosphate dehydrogenase (IMPDH)"/>
    <property type="match status" value="1"/>
</dbReference>
<protein>
    <recommendedName>
        <fullName evidence="1">DUF7916 domain-containing protein</fullName>
    </recommendedName>
</protein>
<reference evidence="2 3" key="1">
    <citation type="submission" date="2016-10" db="EMBL/GenBank/DDBJ databases">
        <authorList>
            <person name="de Groot N.N."/>
        </authorList>
    </citation>
    <scope>NUCLEOTIDE SEQUENCE [LARGE SCALE GENOMIC DNA]</scope>
    <source>
        <strain evidence="2 3">CGMCC 1.5058</strain>
    </source>
</reference>
<organism evidence="2 3">
    <name type="scientific">Proteiniclasticum ruminis</name>
    <dbReference type="NCBI Taxonomy" id="398199"/>
    <lineage>
        <taxon>Bacteria</taxon>
        <taxon>Bacillati</taxon>
        <taxon>Bacillota</taxon>
        <taxon>Clostridia</taxon>
        <taxon>Eubacteriales</taxon>
        <taxon>Clostridiaceae</taxon>
        <taxon>Proteiniclasticum</taxon>
    </lineage>
</organism>
<dbReference type="Proteomes" id="UP000183255">
    <property type="component" value="Unassembled WGS sequence"/>
</dbReference>